<evidence type="ECO:0000313" key="2">
    <source>
        <dbReference type="Proteomes" id="UP000240259"/>
    </source>
</evidence>
<evidence type="ECO:0008006" key="3">
    <source>
        <dbReference type="Google" id="ProtNLM"/>
    </source>
</evidence>
<dbReference type="AlphaFoldDB" id="A0A2T4IUY1"/>
<reference evidence="1 2" key="1">
    <citation type="submission" date="2018-03" db="EMBL/GenBank/DDBJ databases">
        <title>Genome sequence of the symbiotic type strain Mesorhizobium helmanticense CSLC115NT isolated from Lotus corniculatus nodules.</title>
        <authorList>
            <person name="Sannazzaro A.I."/>
            <person name="Torres Tejerizo G.A."/>
            <person name="Dip D."/>
            <person name="Caballero M."/>
            <person name="Pistorio M."/>
            <person name="Estrella M.J."/>
        </authorList>
    </citation>
    <scope>NUCLEOTIDE SEQUENCE [LARGE SCALE GENOMIC DNA]</scope>
    <source>
        <strain evidence="1 2">CSLC115N</strain>
    </source>
</reference>
<dbReference type="Proteomes" id="UP000240259">
    <property type="component" value="Unassembled WGS sequence"/>
</dbReference>
<dbReference type="InterPro" id="IPR007739">
    <property type="entry name" value="RgpF"/>
</dbReference>
<keyword evidence="2" id="KW-1185">Reference proteome</keyword>
<name>A0A2T4IUY1_9HYPH</name>
<dbReference type="EMBL" id="PZJX01000028">
    <property type="protein sequence ID" value="PTE09464.1"/>
    <property type="molecule type" value="Genomic_DNA"/>
</dbReference>
<evidence type="ECO:0000313" key="1">
    <source>
        <dbReference type="EMBL" id="PTE09464.1"/>
    </source>
</evidence>
<gene>
    <name evidence="1" type="ORF">C9427_15325</name>
</gene>
<sequence>MVAVGVEMIWSYPWRFNRLAREWRELARPVPSTGRLHPLPQNASMAVPFRYHPVSPANRKIAVYIHAFWVPEMLDDIERALENIPFPFDLYFTTDTLSKLDHISARFGGAMAIITKNIGRDIYPKLYAMGHLHDGYDYVLHIHTKKSQHRDQLKDWRQFLWDHLLGSPEIVCSIIDIFEQCPDVGMVAPQHLRFIRAFVRGDEEFKEIAAPLARKFGVDVGKLTEIDFPSGSMFWARPKALEPLLRLHLNPSDFPEEKGQIAGTIAHAIERLFFVSCEAAGFKWVKIAVPKWHSVKVQIQSVSDPAIVKSFVSRRNVSLLTRDCLFRKAQARSQTANHLDALYDDS</sequence>
<dbReference type="Pfam" id="PF05045">
    <property type="entry name" value="RgpF"/>
    <property type="match status" value="1"/>
</dbReference>
<organism evidence="1 2">
    <name type="scientific">Mesorhizobium helmanticense</name>
    <dbReference type="NCBI Taxonomy" id="1776423"/>
    <lineage>
        <taxon>Bacteria</taxon>
        <taxon>Pseudomonadati</taxon>
        <taxon>Pseudomonadota</taxon>
        <taxon>Alphaproteobacteria</taxon>
        <taxon>Hyphomicrobiales</taxon>
        <taxon>Phyllobacteriaceae</taxon>
        <taxon>Mesorhizobium</taxon>
    </lineage>
</organism>
<accession>A0A2T4IUY1</accession>
<protein>
    <recommendedName>
        <fullName evidence="3">Rhamnan synthesis protein F</fullName>
    </recommendedName>
</protein>
<comment type="caution">
    <text evidence="1">The sequence shown here is derived from an EMBL/GenBank/DDBJ whole genome shotgun (WGS) entry which is preliminary data.</text>
</comment>
<proteinExistence type="predicted"/>